<keyword evidence="1" id="KW-0175">Coiled coil</keyword>
<dbReference type="Proteomes" id="UP000585474">
    <property type="component" value="Unassembled WGS sequence"/>
</dbReference>
<comment type="caution">
    <text evidence="2">The sequence shown here is derived from an EMBL/GenBank/DDBJ whole genome shotgun (WGS) entry which is preliminary data.</text>
</comment>
<keyword evidence="3" id="KW-1185">Reference proteome</keyword>
<name>A0A7J0EN37_9ERIC</name>
<evidence type="ECO:0000313" key="3">
    <source>
        <dbReference type="Proteomes" id="UP000585474"/>
    </source>
</evidence>
<evidence type="ECO:0000313" key="2">
    <source>
        <dbReference type="EMBL" id="GFY87566.1"/>
    </source>
</evidence>
<organism evidence="2 3">
    <name type="scientific">Actinidia rufa</name>
    <dbReference type="NCBI Taxonomy" id="165716"/>
    <lineage>
        <taxon>Eukaryota</taxon>
        <taxon>Viridiplantae</taxon>
        <taxon>Streptophyta</taxon>
        <taxon>Embryophyta</taxon>
        <taxon>Tracheophyta</taxon>
        <taxon>Spermatophyta</taxon>
        <taxon>Magnoliopsida</taxon>
        <taxon>eudicotyledons</taxon>
        <taxon>Gunneridae</taxon>
        <taxon>Pentapetalae</taxon>
        <taxon>asterids</taxon>
        <taxon>Ericales</taxon>
        <taxon>Actinidiaceae</taxon>
        <taxon>Actinidia</taxon>
    </lineage>
</organism>
<reference evidence="2 3" key="1">
    <citation type="submission" date="2019-07" db="EMBL/GenBank/DDBJ databases">
        <title>De Novo Assembly of kiwifruit Actinidia rufa.</title>
        <authorList>
            <person name="Sugita-Konishi S."/>
            <person name="Sato K."/>
            <person name="Mori E."/>
            <person name="Abe Y."/>
            <person name="Kisaki G."/>
            <person name="Hamano K."/>
            <person name="Suezawa K."/>
            <person name="Otani M."/>
            <person name="Fukuda T."/>
            <person name="Manabe T."/>
            <person name="Gomi K."/>
            <person name="Tabuchi M."/>
            <person name="Akimitsu K."/>
            <person name="Kataoka I."/>
        </authorList>
    </citation>
    <scope>NUCLEOTIDE SEQUENCE [LARGE SCALE GENOMIC DNA]</scope>
    <source>
        <strain evidence="3">cv. Fuchu</strain>
    </source>
</reference>
<proteinExistence type="predicted"/>
<protein>
    <submittedName>
        <fullName evidence="2">Uncharacterized protein</fullName>
    </submittedName>
</protein>
<gene>
    <name evidence="2" type="ORF">Acr_05g0012050</name>
</gene>
<dbReference type="AlphaFoldDB" id="A0A7J0EN37"/>
<dbReference type="EMBL" id="BJWL01000005">
    <property type="protein sequence ID" value="GFY87566.1"/>
    <property type="molecule type" value="Genomic_DNA"/>
</dbReference>
<sequence>MLQQAACPDRYDRKRFETIWDSLELGQFCSVDNTIRSKFFLRSFAFESRSMAFSGRENSEDKSAGVAHVLATRHALGELKRMKEDHNATMARLDKEMTEIKAESVLAKNSAIEEYKDSDDFYEAVEWEASQFYGKGFDMCKKQIRCLHPELDIQDLQINTDLVEEEEEEEKRGERRG</sequence>
<evidence type="ECO:0000256" key="1">
    <source>
        <dbReference type="SAM" id="Coils"/>
    </source>
</evidence>
<accession>A0A7J0EN37</accession>
<feature type="coiled-coil region" evidence="1">
    <location>
        <begin position="76"/>
        <end position="103"/>
    </location>
</feature>